<organism evidence="1 2">
    <name type="scientific">Clonostachys rosea f. rosea IK726</name>
    <dbReference type="NCBI Taxonomy" id="1349383"/>
    <lineage>
        <taxon>Eukaryota</taxon>
        <taxon>Fungi</taxon>
        <taxon>Dikarya</taxon>
        <taxon>Ascomycota</taxon>
        <taxon>Pezizomycotina</taxon>
        <taxon>Sordariomycetes</taxon>
        <taxon>Hypocreomycetidae</taxon>
        <taxon>Hypocreales</taxon>
        <taxon>Bionectriaceae</taxon>
        <taxon>Clonostachys</taxon>
    </lineage>
</organism>
<dbReference type="Proteomes" id="UP000836387">
    <property type="component" value="Unassembled WGS sequence"/>
</dbReference>
<proteinExistence type="predicted"/>
<name>A0ACA9UAH6_BIOOC</name>
<evidence type="ECO:0000313" key="2">
    <source>
        <dbReference type="Proteomes" id="UP000836387"/>
    </source>
</evidence>
<comment type="caution">
    <text evidence="1">The sequence shown here is derived from an EMBL/GenBank/DDBJ whole genome shotgun (WGS) entry which is preliminary data.</text>
</comment>
<sequence>MDMISLIPVRDKYGSPYHFIEDENECPGGHYSVTPDEIFHGEKTKYKVMLNLNFGDKSTLWVCHDYDLTVKYWALKILSVDASKTTREHLVEDYVKKPLDRLEEEEQRNQLNNAICLPVDKFLVRGPKGNHQCFVYPLLGPKAQPGWVSEYLEIQRWSHLGEDMSFAKGYYRLANAVRFIHSQQLCHGRIIPANVLFRVQGLDGKPVNNVCLILGGEKRGMARDDGIRKEPRKPVKRIHKGAGDWKSRSVFWNFARTRRYLTSDFALIGFGQCFLQSNPPSTLDIPESYQPPELMLKNIIGRGTDLWTLGCTLYELRMNRPLLDFGSTDWMERLQCIVKTLGGNVKDLESYGCPDLTVSGLSESKFVPALSDLLKKCTSTFAEGDPLVGYQLAVMHSATERNAFQKLLQTLLNYDSEQRTGAEDIIEDDWLNRRFSKRKRTRKRLGPRQISRRLRIPHT</sequence>
<keyword evidence="2" id="KW-1185">Reference proteome</keyword>
<reference evidence="1" key="2">
    <citation type="submission" date="2021-10" db="EMBL/GenBank/DDBJ databases">
        <authorList>
            <person name="Piombo E."/>
        </authorList>
    </citation>
    <scope>NUCLEOTIDE SEQUENCE</scope>
</reference>
<reference evidence="1" key="1">
    <citation type="submission" date="2020-04" db="EMBL/GenBank/DDBJ databases">
        <authorList>
            <person name="Broberg M."/>
        </authorList>
    </citation>
    <scope>NUCLEOTIDE SEQUENCE</scope>
</reference>
<protein>
    <submittedName>
        <fullName evidence="1">Uncharacterized protein</fullName>
    </submittedName>
</protein>
<dbReference type="EMBL" id="CADEHS020000159">
    <property type="protein sequence ID" value="CAG9950255.1"/>
    <property type="molecule type" value="Genomic_DNA"/>
</dbReference>
<evidence type="ECO:0000313" key="1">
    <source>
        <dbReference type="EMBL" id="CAG9950255.1"/>
    </source>
</evidence>
<gene>
    <name evidence="1" type="ORF">CRV2_00017889</name>
</gene>
<accession>A0ACA9UAH6</accession>